<dbReference type="PANTHER" id="PTHR23538:SF1">
    <property type="entry name" value="44.5 KD BACTERIOCHLOROPHYLL SYNTHASE SUBUNIT"/>
    <property type="match status" value="1"/>
</dbReference>
<comment type="subcellular location">
    <subcellularLocation>
        <location evidence="1">Membrane</location>
        <topology evidence="1">Multi-pass membrane protein</topology>
    </subcellularLocation>
</comment>
<evidence type="ECO:0000256" key="2">
    <source>
        <dbReference type="ARBA" id="ARBA00008412"/>
    </source>
</evidence>
<keyword evidence="8" id="KW-1185">Reference proteome</keyword>
<keyword evidence="4 6" id="KW-1133">Transmembrane helix</keyword>
<evidence type="ECO:0000256" key="4">
    <source>
        <dbReference type="ARBA" id="ARBA00022989"/>
    </source>
</evidence>
<dbReference type="CDD" id="cd06176">
    <property type="entry name" value="MFS_BCD_PucC-like"/>
    <property type="match status" value="1"/>
</dbReference>
<comment type="similarity">
    <text evidence="2">Belongs to the PucC family.</text>
</comment>
<dbReference type="Gene3D" id="1.20.1250.20">
    <property type="entry name" value="MFS general substrate transporter like domains"/>
    <property type="match status" value="1"/>
</dbReference>
<accession>A0ABZ0I387</accession>
<evidence type="ECO:0000256" key="6">
    <source>
        <dbReference type="SAM" id="Phobius"/>
    </source>
</evidence>
<feature type="transmembrane region" description="Helical" evidence="6">
    <location>
        <begin position="273"/>
        <end position="292"/>
    </location>
</feature>
<dbReference type="InterPro" id="IPR026036">
    <property type="entry name" value="PucC"/>
</dbReference>
<feature type="transmembrane region" description="Helical" evidence="6">
    <location>
        <begin position="304"/>
        <end position="325"/>
    </location>
</feature>
<keyword evidence="3 6" id="KW-0812">Transmembrane</keyword>
<dbReference type="EMBL" id="CP136864">
    <property type="protein sequence ID" value="WOJ93516.1"/>
    <property type="molecule type" value="Genomic_DNA"/>
</dbReference>
<name>A0ABZ0I387_9GAMM</name>
<feature type="transmembrane region" description="Helical" evidence="6">
    <location>
        <begin position="33"/>
        <end position="54"/>
    </location>
</feature>
<dbReference type="Proteomes" id="UP001626537">
    <property type="component" value="Chromosome"/>
</dbReference>
<evidence type="ECO:0000256" key="5">
    <source>
        <dbReference type="ARBA" id="ARBA00023136"/>
    </source>
</evidence>
<feature type="transmembrane region" description="Helical" evidence="6">
    <location>
        <begin position="143"/>
        <end position="168"/>
    </location>
</feature>
<reference evidence="7 8" key="1">
    <citation type="submission" date="2023-10" db="EMBL/GenBank/DDBJ databases">
        <title>Two novel species belonging to the OM43/NOR5 clade.</title>
        <authorList>
            <person name="Park M."/>
        </authorList>
    </citation>
    <scope>NUCLEOTIDE SEQUENCE [LARGE SCALE GENOMIC DNA]</scope>
    <source>
        <strain evidence="7 8">IMCC43200</strain>
    </source>
</reference>
<dbReference type="PIRSF" id="PIRSF016565">
    <property type="entry name" value="PucC"/>
    <property type="match status" value="1"/>
</dbReference>
<protein>
    <submittedName>
        <fullName evidence="7">BCD family MFS transporter</fullName>
    </submittedName>
</protein>
<feature type="transmembrane region" description="Helical" evidence="6">
    <location>
        <begin position="75"/>
        <end position="99"/>
    </location>
</feature>
<evidence type="ECO:0000313" key="8">
    <source>
        <dbReference type="Proteomes" id="UP001626537"/>
    </source>
</evidence>
<dbReference type="InterPro" id="IPR004896">
    <property type="entry name" value="PucC-rel"/>
</dbReference>
<dbReference type="InterPro" id="IPR036259">
    <property type="entry name" value="MFS_trans_sf"/>
</dbReference>
<feature type="transmembrane region" description="Helical" evidence="6">
    <location>
        <begin position="404"/>
        <end position="427"/>
    </location>
</feature>
<feature type="transmembrane region" description="Helical" evidence="6">
    <location>
        <begin position="331"/>
        <end position="351"/>
    </location>
</feature>
<feature type="transmembrane region" description="Helical" evidence="6">
    <location>
        <begin position="174"/>
        <end position="196"/>
    </location>
</feature>
<gene>
    <name evidence="7" type="ORF">R0135_17310</name>
</gene>
<proteinExistence type="inferred from homology"/>
<dbReference type="PANTHER" id="PTHR23538">
    <property type="entry name" value="44.5 KD BACTERIOCHLOROPHYLL SYNTHASE SUBUNIT"/>
    <property type="match status" value="1"/>
</dbReference>
<sequence>MTLAAGLSWIGIVRLGLVQTSLGAIIVLTTTVINRVMVVELALPAMLPGILVGVHHAVQMSRPRFGHGSDVGGRTTGWIIGGMIVLALGGIAAALGTVLVSTNMFWGLIVSTLAFVAIGLGASAAGTSTLVTLAKHVAPHRKAAAATIVWIMMIAGFAITAGVAGSFLDPFTPLRLVMVTASVSAIAVTLTLVSVFRLEPKGTLSAANREALRARRGSFSQALREVWQEPDARRFTIFVFVSMLAYSAQDLILEPYAGIVFSMTPGESTSLSGLQHSGVLLGMILVAATTLIRKNASSAVLRRWTIGGCLASALSLAAIASGAAFPQTWPLGGNVFVLGVSNGAFAVAAIASMMSLASAGQKEGAEGLRMGLWGASQAIAFAVGGFLGALAIDVSRLFIAEPAVAYSFVFSLEAVMFVVAAGIGMRLRPTESSYQRTAPSFGEIAMVEVLDAR</sequence>
<dbReference type="RefSeq" id="WP_407348162.1">
    <property type="nucleotide sequence ID" value="NZ_CP136864.1"/>
</dbReference>
<dbReference type="Pfam" id="PF03209">
    <property type="entry name" value="PUCC"/>
    <property type="match status" value="1"/>
</dbReference>
<dbReference type="SUPFAM" id="SSF103473">
    <property type="entry name" value="MFS general substrate transporter"/>
    <property type="match status" value="1"/>
</dbReference>
<evidence type="ECO:0000256" key="3">
    <source>
        <dbReference type="ARBA" id="ARBA00022692"/>
    </source>
</evidence>
<feature type="transmembrane region" description="Helical" evidence="6">
    <location>
        <begin position="105"/>
        <end position="131"/>
    </location>
</feature>
<feature type="transmembrane region" description="Helical" evidence="6">
    <location>
        <begin position="372"/>
        <end position="392"/>
    </location>
</feature>
<evidence type="ECO:0000256" key="1">
    <source>
        <dbReference type="ARBA" id="ARBA00004141"/>
    </source>
</evidence>
<evidence type="ECO:0000313" key="7">
    <source>
        <dbReference type="EMBL" id="WOJ93516.1"/>
    </source>
</evidence>
<keyword evidence="5 6" id="KW-0472">Membrane</keyword>
<organism evidence="7 8">
    <name type="scientific">Congregibacter variabilis</name>
    <dbReference type="NCBI Taxonomy" id="3081200"/>
    <lineage>
        <taxon>Bacteria</taxon>
        <taxon>Pseudomonadati</taxon>
        <taxon>Pseudomonadota</taxon>
        <taxon>Gammaproteobacteria</taxon>
        <taxon>Cellvibrionales</taxon>
        <taxon>Halieaceae</taxon>
        <taxon>Congregibacter</taxon>
    </lineage>
</organism>